<feature type="transmembrane region" description="Helical" evidence="14">
    <location>
        <begin position="695"/>
        <end position="717"/>
    </location>
</feature>
<evidence type="ECO:0000256" key="12">
    <source>
        <dbReference type="ARBA" id="ARBA00023180"/>
    </source>
</evidence>
<keyword evidence="5 14" id="KW-0812">Transmembrane</keyword>
<dbReference type="EC" id="7.6.2.2" evidence="3"/>
<dbReference type="GO" id="GO:0008559">
    <property type="term" value="F:ABC-type xenobiotic transporter activity"/>
    <property type="evidence" value="ECO:0007669"/>
    <property type="project" value="UniProtKB-EC"/>
</dbReference>
<dbReference type="InterPro" id="IPR003439">
    <property type="entry name" value="ABC_transporter-like_ATP-bd"/>
</dbReference>
<evidence type="ECO:0000313" key="18">
    <source>
        <dbReference type="WBParaSite" id="ACRNAN_Path_1061.g4069.t1"/>
    </source>
</evidence>
<dbReference type="GO" id="GO:0005524">
    <property type="term" value="F:ATP binding"/>
    <property type="evidence" value="ECO:0007669"/>
    <property type="project" value="UniProtKB-KW"/>
</dbReference>
<dbReference type="Pfam" id="PF00005">
    <property type="entry name" value="ABC_tran"/>
    <property type="match status" value="2"/>
</dbReference>
<organism evidence="17 18">
    <name type="scientific">Acrobeloides nanus</name>
    <dbReference type="NCBI Taxonomy" id="290746"/>
    <lineage>
        <taxon>Eukaryota</taxon>
        <taxon>Metazoa</taxon>
        <taxon>Ecdysozoa</taxon>
        <taxon>Nematoda</taxon>
        <taxon>Chromadorea</taxon>
        <taxon>Rhabditida</taxon>
        <taxon>Tylenchina</taxon>
        <taxon>Cephalobomorpha</taxon>
        <taxon>Cephaloboidea</taxon>
        <taxon>Cephalobidae</taxon>
        <taxon>Acrobeloides</taxon>
    </lineage>
</organism>
<dbReference type="FunFam" id="3.40.50.300:FF:000479">
    <property type="entry name" value="Multidrug resistance protein 1A"/>
    <property type="match status" value="1"/>
</dbReference>
<dbReference type="InterPro" id="IPR039421">
    <property type="entry name" value="Type_1_exporter"/>
</dbReference>
<evidence type="ECO:0000256" key="13">
    <source>
        <dbReference type="ARBA" id="ARBA00034018"/>
    </source>
</evidence>
<feature type="transmembrane region" description="Helical" evidence="14">
    <location>
        <begin position="301"/>
        <end position="319"/>
    </location>
</feature>
<dbReference type="PROSITE" id="PS00211">
    <property type="entry name" value="ABC_TRANSPORTER_1"/>
    <property type="match status" value="2"/>
</dbReference>
<keyword evidence="11 14" id="KW-0472">Membrane</keyword>
<accession>A0A914BV54</accession>
<evidence type="ECO:0000256" key="7">
    <source>
        <dbReference type="ARBA" id="ARBA00022741"/>
    </source>
</evidence>
<dbReference type="GO" id="GO:0090374">
    <property type="term" value="P:oligopeptide export from mitochondrion"/>
    <property type="evidence" value="ECO:0007669"/>
    <property type="project" value="TreeGrafter"/>
</dbReference>
<dbReference type="InterPro" id="IPR017871">
    <property type="entry name" value="ABC_transporter-like_CS"/>
</dbReference>
<evidence type="ECO:0000256" key="11">
    <source>
        <dbReference type="ARBA" id="ARBA00023136"/>
    </source>
</evidence>
<dbReference type="PROSITE" id="PS50893">
    <property type="entry name" value="ABC_TRANSPORTER_2"/>
    <property type="match status" value="2"/>
</dbReference>
<feature type="domain" description="ABC transmembrane type-1" evidence="16">
    <location>
        <begin position="698"/>
        <end position="984"/>
    </location>
</feature>
<keyword evidence="10 14" id="KW-1133">Transmembrane helix</keyword>
<dbReference type="SUPFAM" id="SSF52540">
    <property type="entry name" value="P-loop containing nucleoside triphosphate hydrolases"/>
    <property type="match status" value="2"/>
</dbReference>
<dbReference type="GO" id="GO:0016887">
    <property type="term" value="F:ATP hydrolysis activity"/>
    <property type="evidence" value="ECO:0007669"/>
    <property type="project" value="InterPro"/>
</dbReference>
<dbReference type="Gene3D" id="1.20.1560.10">
    <property type="entry name" value="ABC transporter type 1, transmembrane domain"/>
    <property type="match status" value="1"/>
</dbReference>
<dbReference type="SMART" id="SM00382">
    <property type="entry name" value="AAA"/>
    <property type="match status" value="2"/>
</dbReference>
<feature type="transmembrane region" description="Helical" evidence="14">
    <location>
        <begin position="166"/>
        <end position="184"/>
    </location>
</feature>
<feature type="transmembrane region" description="Helical" evidence="14">
    <location>
        <begin position="956"/>
        <end position="979"/>
    </location>
</feature>
<evidence type="ECO:0000256" key="9">
    <source>
        <dbReference type="ARBA" id="ARBA00022967"/>
    </source>
</evidence>
<name>A0A914BV54_9BILA</name>
<reference evidence="18" key="1">
    <citation type="submission" date="2022-11" db="UniProtKB">
        <authorList>
            <consortium name="WormBaseParasite"/>
        </authorList>
    </citation>
    <scope>IDENTIFICATION</scope>
</reference>
<proteinExistence type="inferred from homology"/>
<dbReference type="InterPro" id="IPR011527">
    <property type="entry name" value="ABC1_TM_dom"/>
</dbReference>
<dbReference type="PROSITE" id="PS50929">
    <property type="entry name" value="ABC_TM1F"/>
    <property type="match status" value="2"/>
</dbReference>
<feature type="transmembrane region" description="Helical" evidence="14">
    <location>
        <begin position="35"/>
        <end position="59"/>
    </location>
</feature>
<evidence type="ECO:0000256" key="3">
    <source>
        <dbReference type="ARBA" id="ARBA00012191"/>
    </source>
</evidence>
<feature type="domain" description="ABC transporter" evidence="15">
    <location>
        <begin position="1018"/>
        <end position="1254"/>
    </location>
</feature>
<dbReference type="WBParaSite" id="ACRNAN_Path_1061.g4069.t1">
    <property type="protein sequence ID" value="ACRNAN_Path_1061.g4069.t1"/>
    <property type="gene ID" value="ACRNAN_Path_1061.g4069"/>
</dbReference>
<dbReference type="GO" id="GO:0005743">
    <property type="term" value="C:mitochondrial inner membrane"/>
    <property type="evidence" value="ECO:0007669"/>
    <property type="project" value="TreeGrafter"/>
</dbReference>
<dbReference type="FunFam" id="3.40.50.300:FF:000916">
    <property type="entry name" value="ABC transporter B family member 9"/>
    <property type="match status" value="1"/>
</dbReference>
<feature type="transmembrane region" description="Helical" evidence="14">
    <location>
        <begin position="272"/>
        <end position="295"/>
    </location>
</feature>
<evidence type="ECO:0000256" key="1">
    <source>
        <dbReference type="ARBA" id="ARBA00004141"/>
    </source>
</evidence>
<comment type="subcellular location">
    <subcellularLocation>
        <location evidence="1">Membrane</location>
        <topology evidence="1">Multi-pass membrane protein</topology>
    </subcellularLocation>
</comment>
<dbReference type="PANTHER" id="PTHR43394:SF27">
    <property type="entry name" value="ATP-DEPENDENT TRANSLOCASE ABCB1-LIKE"/>
    <property type="match status" value="1"/>
</dbReference>
<evidence type="ECO:0000259" key="16">
    <source>
        <dbReference type="PROSITE" id="PS50929"/>
    </source>
</evidence>
<keyword evidence="17" id="KW-1185">Reference proteome</keyword>
<evidence type="ECO:0000256" key="2">
    <source>
        <dbReference type="ARBA" id="ARBA00007577"/>
    </source>
</evidence>
<feature type="transmembrane region" description="Helical" evidence="14">
    <location>
        <begin position="923"/>
        <end position="944"/>
    </location>
</feature>
<keyword evidence="4" id="KW-0813">Transport</keyword>
<evidence type="ECO:0000256" key="4">
    <source>
        <dbReference type="ARBA" id="ARBA00022448"/>
    </source>
</evidence>
<evidence type="ECO:0000256" key="5">
    <source>
        <dbReference type="ARBA" id="ARBA00022692"/>
    </source>
</evidence>
<dbReference type="SUPFAM" id="SSF90123">
    <property type="entry name" value="ABC transporter transmembrane region"/>
    <property type="match status" value="2"/>
</dbReference>
<feature type="domain" description="ABC transporter" evidence="15">
    <location>
        <begin position="368"/>
        <end position="604"/>
    </location>
</feature>
<dbReference type="GO" id="GO:0015421">
    <property type="term" value="F:ABC-type oligopeptide transporter activity"/>
    <property type="evidence" value="ECO:0007669"/>
    <property type="project" value="TreeGrafter"/>
</dbReference>
<feature type="transmembrane region" description="Helical" evidence="14">
    <location>
        <begin position="844"/>
        <end position="863"/>
    </location>
</feature>
<keyword evidence="12" id="KW-0325">Glycoprotein</keyword>
<dbReference type="AlphaFoldDB" id="A0A914BV54"/>
<dbReference type="Pfam" id="PF00664">
    <property type="entry name" value="ABC_membrane"/>
    <property type="match status" value="2"/>
</dbReference>
<keyword evidence="8" id="KW-0067">ATP-binding</keyword>
<sequence length="1258" mass="139222">MAREKAANKKIEKTSTQFEDASFYKMMRFADCWDWILLVLSFVLNVVFGIVTPMTSLVFRGIVDVLTKGQSDYDQGKLDIDQFSSDIMTYVWGYAGLGFGSFILNILAYGAAFTIVERQIHKIRKRFFYAILNQDMEWFDKNEVGALTQKMSSGIEKIKEGMSDKLATVVQSIACMISGIVIGATMSWQLTIVMLIVCPFVVSSLYGSARAMSKFTRKEISAYGVAGAIAEEVISGIRTVMAFNAQVFESERYKKCLIAAERMGIRKAYVTAFFSGIFFIIQYTSMGIAFGYGTWLVIHDVLSPGVVFAVFWCVLIGAFRLGGAVPQIGAIIGAKVAAGEIFNIIDRKPKPNCASPSGVQLPNVVGNIEFKNLHFRYPTRPEVKILDDLSFSVKNGQTIALVGHSGCGKSTSIDLLMRYYDAEMGTITLDGTPIEKLNVEWLRGIIGVVSQEPVLFGGTIEENLKLGRDNVTEGEMIKACEIANANEFILKLSNGYQTLIGDGGVKLSGGQKQRLAIARTVLRNPKILLLDEATSALDSESEQLVQKALDRSAEGRTNIVIAHRLSTIRNADNIIVLDHGQIMEQGTHDQLMELNGHYRALIEAQSMAEKQEEFIDDDVKPTELIRGTPDTELPSPSEERIKRASERLSRSLSSVKEWEKSAEVEDAIEEMESEGAKEASIMDILRFAKPELKKYIGFGMVCVLLCGLNSPVFAILYGRMFNSLSSTDRTNIWTDNIINSIAFVILGIVVGVFSFLMGSLFGNAGEKVAVRLRLGVYDNILRQDASYFDKARHSTGKLTSRLDTDANAVKAAIDQRLAQVLQGMVSLIGGIIIAFYFSWKMAPIGIITAIVLVVLQLSVTNYLKRRGARDAQIAEEAARIVTESIVNVRTVQALTRQRFMFDSFAEASRKPHRRAIIRGFWEALNYALSNGFVNINFAIAYLFGLMLIRNGHATPFIVFQVIESLNMASLTIIWAASYLPEYLRARISAGLIFTMMATEPKIDGSSTGGTTSPIQGNIEIKDVHFAYPNGKKNMILNGISVSVPSGKTVALVGPSGCGKSTIVQVMERYYDVLSGALKIDDIDIRQYNLKHVRNNMSIVGQEPVLFNLSIRDNIAYGLEDVSEEEIIEAARLANIHSFVVSLPKKYDTLVGGKGTQLSGGQKQRISIARAMIRQPKILLLDEATSALDTESEKLVQEALDKARHDRTCLVIAHRLSTIQHADLIVVMRDGRVIESGNHSQLMIRKGLYYRLVEKQRLH</sequence>
<feature type="transmembrane region" description="Helical" evidence="14">
    <location>
        <begin position="820"/>
        <end position="838"/>
    </location>
</feature>
<dbReference type="PANTHER" id="PTHR43394">
    <property type="entry name" value="ATP-DEPENDENT PERMEASE MDL1, MITOCHONDRIAL"/>
    <property type="match status" value="1"/>
</dbReference>
<dbReference type="InterPro" id="IPR036640">
    <property type="entry name" value="ABC1_TM_sf"/>
</dbReference>
<keyword evidence="9" id="KW-1278">Translocase</keyword>
<protein>
    <recommendedName>
        <fullName evidence="3">ABC-type xenobiotic transporter</fullName>
        <ecNumber evidence="3">7.6.2.2</ecNumber>
    </recommendedName>
</protein>
<feature type="domain" description="ABC transmembrane type-1" evidence="16">
    <location>
        <begin position="39"/>
        <end position="333"/>
    </location>
</feature>
<evidence type="ECO:0000256" key="14">
    <source>
        <dbReference type="SAM" id="Phobius"/>
    </source>
</evidence>
<evidence type="ECO:0000313" key="17">
    <source>
        <dbReference type="Proteomes" id="UP000887540"/>
    </source>
</evidence>
<keyword evidence="7" id="KW-0547">Nucleotide-binding</keyword>
<evidence type="ECO:0000256" key="6">
    <source>
        <dbReference type="ARBA" id="ARBA00022737"/>
    </source>
</evidence>
<feature type="transmembrane region" description="Helical" evidence="14">
    <location>
        <begin position="91"/>
        <end position="116"/>
    </location>
</feature>
<dbReference type="InterPro" id="IPR003593">
    <property type="entry name" value="AAA+_ATPase"/>
</dbReference>
<dbReference type="InterPro" id="IPR027417">
    <property type="entry name" value="P-loop_NTPase"/>
</dbReference>
<dbReference type="CDD" id="cd18578">
    <property type="entry name" value="ABC_6TM_Pgp_ABCB1_D2_like"/>
    <property type="match status" value="1"/>
</dbReference>
<feature type="transmembrane region" description="Helical" evidence="14">
    <location>
        <begin position="190"/>
        <end position="209"/>
    </location>
</feature>
<evidence type="ECO:0000256" key="10">
    <source>
        <dbReference type="ARBA" id="ARBA00022989"/>
    </source>
</evidence>
<comment type="similarity">
    <text evidence="2">Belongs to the ABC transporter superfamily. ABCB family. Multidrug resistance exporter (TC 3.A.1.201) subfamily.</text>
</comment>
<dbReference type="CDD" id="cd18577">
    <property type="entry name" value="ABC_6TM_Pgp_ABCB1_D1_like"/>
    <property type="match status" value="1"/>
</dbReference>
<dbReference type="Gene3D" id="3.40.50.300">
    <property type="entry name" value="P-loop containing nucleotide triphosphate hydrolases"/>
    <property type="match status" value="2"/>
</dbReference>
<comment type="catalytic activity">
    <reaction evidence="13">
        <text>ATP + H2O + xenobioticSide 1 = ADP + phosphate + xenobioticSide 2.</text>
        <dbReference type="EC" id="7.6.2.2"/>
    </reaction>
</comment>
<evidence type="ECO:0000259" key="15">
    <source>
        <dbReference type="PROSITE" id="PS50893"/>
    </source>
</evidence>
<feature type="transmembrane region" description="Helical" evidence="14">
    <location>
        <begin position="737"/>
        <end position="761"/>
    </location>
</feature>
<keyword evidence="6" id="KW-0677">Repeat</keyword>
<dbReference type="Proteomes" id="UP000887540">
    <property type="component" value="Unplaced"/>
</dbReference>
<dbReference type="CDD" id="cd03249">
    <property type="entry name" value="ABC_MTABC3_MDL1_MDL2"/>
    <property type="match status" value="2"/>
</dbReference>
<evidence type="ECO:0000256" key="8">
    <source>
        <dbReference type="ARBA" id="ARBA00022840"/>
    </source>
</evidence>